<evidence type="ECO:0000313" key="4">
    <source>
        <dbReference type="Proteomes" id="UP001050975"/>
    </source>
</evidence>
<name>A0AAV3X9T0_9CYAN</name>
<dbReference type="RefSeq" id="WP_226577837.1">
    <property type="nucleotide sequence ID" value="NZ_BLAY01000021.1"/>
</dbReference>
<organism evidence="3 4">
    <name type="scientific">Microseira wollei NIES-4236</name>
    <dbReference type="NCBI Taxonomy" id="2530354"/>
    <lineage>
        <taxon>Bacteria</taxon>
        <taxon>Bacillati</taxon>
        <taxon>Cyanobacteriota</taxon>
        <taxon>Cyanophyceae</taxon>
        <taxon>Oscillatoriophycideae</taxon>
        <taxon>Aerosakkonematales</taxon>
        <taxon>Aerosakkonemataceae</taxon>
        <taxon>Microseira</taxon>
    </lineage>
</organism>
<comment type="similarity">
    <text evidence="1">Belongs to the universal stress protein A family.</text>
</comment>
<dbReference type="PANTHER" id="PTHR46268:SF8">
    <property type="entry name" value="UNIVERSAL STRESS PROTEIN SLL1388"/>
    <property type="match status" value="1"/>
</dbReference>
<comment type="caution">
    <text evidence="3">The sequence shown here is derived from an EMBL/GenBank/DDBJ whole genome shotgun (WGS) entry which is preliminary data.</text>
</comment>
<evidence type="ECO:0000256" key="1">
    <source>
        <dbReference type="ARBA" id="ARBA00008791"/>
    </source>
</evidence>
<dbReference type="Gene3D" id="3.40.50.620">
    <property type="entry name" value="HUPs"/>
    <property type="match status" value="1"/>
</dbReference>
<evidence type="ECO:0000259" key="2">
    <source>
        <dbReference type="Pfam" id="PF00582"/>
    </source>
</evidence>
<dbReference type="Proteomes" id="UP001050975">
    <property type="component" value="Unassembled WGS sequence"/>
</dbReference>
<dbReference type="InterPro" id="IPR006015">
    <property type="entry name" value="Universal_stress_UspA"/>
</dbReference>
<protein>
    <submittedName>
        <fullName evidence="3">UspA domain-containing protein</fullName>
    </submittedName>
</protein>
<reference evidence="3" key="1">
    <citation type="submission" date="2019-10" db="EMBL/GenBank/DDBJ databases">
        <title>Draft genome sequece of Microseira wollei NIES-4236.</title>
        <authorList>
            <person name="Yamaguchi H."/>
            <person name="Suzuki S."/>
            <person name="Kawachi M."/>
        </authorList>
    </citation>
    <scope>NUCLEOTIDE SEQUENCE</scope>
    <source>
        <strain evidence="3">NIES-4236</strain>
    </source>
</reference>
<dbReference type="AlphaFoldDB" id="A0AAV3X9T0"/>
<proteinExistence type="inferred from homology"/>
<evidence type="ECO:0000313" key="3">
    <source>
        <dbReference type="EMBL" id="GET37042.1"/>
    </source>
</evidence>
<dbReference type="Pfam" id="PF00582">
    <property type="entry name" value="Usp"/>
    <property type="match status" value="1"/>
</dbReference>
<accession>A0AAV3X9T0</accession>
<dbReference type="InterPro" id="IPR014729">
    <property type="entry name" value="Rossmann-like_a/b/a_fold"/>
</dbReference>
<sequence length="178" mass="19631">MFRKILVAMDSSYIGERIFEEALTLAKAMGASLMLLHVLSSEEEDSPKIAGFSTLDLYPEIYPEVREEIVMNYRKQWDEFEGKCLELLRTRTASANALGVNAEFTQIPGSPGKTICEKALNWGADLIVVGRRGRAGLSELFLGSVSNYVLHHAPCSVLTVQAIVHKIETAPEKESAVS</sequence>
<gene>
    <name evidence="3" type="ORF">MiSe_17950</name>
</gene>
<feature type="domain" description="UspA" evidence="2">
    <location>
        <begin position="1"/>
        <end position="160"/>
    </location>
</feature>
<dbReference type="SUPFAM" id="SSF52402">
    <property type="entry name" value="Adenine nucleotide alpha hydrolases-like"/>
    <property type="match status" value="1"/>
</dbReference>
<dbReference type="PRINTS" id="PR01438">
    <property type="entry name" value="UNVRSLSTRESS"/>
</dbReference>
<dbReference type="InterPro" id="IPR006016">
    <property type="entry name" value="UspA"/>
</dbReference>
<dbReference type="EMBL" id="BLAY01000021">
    <property type="protein sequence ID" value="GET37042.1"/>
    <property type="molecule type" value="Genomic_DNA"/>
</dbReference>
<keyword evidence="4" id="KW-1185">Reference proteome</keyword>
<dbReference type="PANTHER" id="PTHR46268">
    <property type="entry name" value="STRESS RESPONSE PROTEIN NHAX"/>
    <property type="match status" value="1"/>
</dbReference>
<dbReference type="CDD" id="cd00293">
    <property type="entry name" value="USP-like"/>
    <property type="match status" value="1"/>
</dbReference>